<keyword evidence="3" id="KW-1185">Reference proteome</keyword>
<keyword evidence="1" id="KW-0472">Membrane</keyword>
<evidence type="ECO:0000313" key="2">
    <source>
        <dbReference type="EMBL" id="TVU41555.1"/>
    </source>
</evidence>
<feature type="transmembrane region" description="Helical" evidence="1">
    <location>
        <begin position="246"/>
        <end position="267"/>
    </location>
</feature>
<feature type="non-terminal residue" evidence="2">
    <location>
        <position position="1"/>
    </location>
</feature>
<name>A0A5J9W0W6_9POAL</name>
<dbReference type="Proteomes" id="UP000324897">
    <property type="component" value="Chromosome 4"/>
</dbReference>
<sequence length="299" mass="30100">MGNAGGRHRIVDVEEDALAALAEAAAMGARTAVREAHGAAAAEAGAQGDGPGLPVAPANGPMVAGVLRLRDAETAAAEGAARAMTALARLMAPAGHQLASDHSMRQVMASAAGGAAAGVRAAAIQAAMAAHPPAPDEEVVLPPGLAIDLNAVAAAGAYGAWIALVSLVGGPRRTGNTNRWSSLLAPILGACVGASATLFAHLAASPSWSIVAVLGGLGVIMLTLMIGIAAVPFTRSITPESISRHAGFVAFLMITLLHTLSLCYLTWDKKDQRFMATAASFGSAAGFALLVLWYFSGRI</sequence>
<feature type="transmembrane region" description="Helical" evidence="1">
    <location>
        <begin position="149"/>
        <end position="170"/>
    </location>
</feature>
<keyword evidence="1" id="KW-1133">Transmembrane helix</keyword>
<feature type="transmembrane region" description="Helical" evidence="1">
    <location>
        <begin position="273"/>
        <end position="295"/>
    </location>
</feature>
<evidence type="ECO:0000313" key="3">
    <source>
        <dbReference type="Proteomes" id="UP000324897"/>
    </source>
</evidence>
<gene>
    <name evidence="2" type="ORF">EJB05_15083</name>
</gene>
<dbReference type="EMBL" id="RWGY01000007">
    <property type="protein sequence ID" value="TVU41555.1"/>
    <property type="molecule type" value="Genomic_DNA"/>
</dbReference>
<feature type="transmembrane region" description="Helical" evidence="1">
    <location>
        <begin position="107"/>
        <end position="129"/>
    </location>
</feature>
<organism evidence="2 3">
    <name type="scientific">Eragrostis curvula</name>
    <name type="common">weeping love grass</name>
    <dbReference type="NCBI Taxonomy" id="38414"/>
    <lineage>
        <taxon>Eukaryota</taxon>
        <taxon>Viridiplantae</taxon>
        <taxon>Streptophyta</taxon>
        <taxon>Embryophyta</taxon>
        <taxon>Tracheophyta</taxon>
        <taxon>Spermatophyta</taxon>
        <taxon>Magnoliopsida</taxon>
        <taxon>Liliopsida</taxon>
        <taxon>Poales</taxon>
        <taxon>Poaceae</taxon>
        <taxon>PACMAD clade</taxon>
        <taxon>Chloridoideae</taxon>
        <taxon>Eragrostideae</taxon>
        <taxon>Eragrostidinae</taxon>
        <taxon>Eragrostis</taxon>
    </lineage>
</organism>
<keyword evidence="1" id="KW-0812">Transmembrane</keyword>
<evidence type="ECO:0000256" key="1">
    <source>
        <dbReference type="SAM" id="Phobius"/>
    </source>
</evidence>
<protein>
    <submittedName>
        <fullName evidence="2">Uncharacterized protein</fullName>
    </submittedName>
</protein>
<comment type="caution">
    <text evidence="2">The sequence shown here is derived from an EMBL/GenBank/DDBJ whole genome shotgun (WGS) entry which is preliminary data.</text>
</comment>
<reference evidence="2 3" key="1">
    <citation type="journal article" date="2019" name="Sci. Rep.">
        <title>A high-quality genome of Eragrostis curvula grass provides insights into Poaceae evolution and supports new strategies to enhance forage quality.</title>
        <authorList>
            <person name="Carballo J."/>
            <person name="Santos B.A.C.M."/>
            <person name="Zappacosta D."/>
            <person name="Garbus I."/>
            <person name="Selva J.P."/>
            <person name="Gallo C.A."/>
            <person name="Diaz A."/>
            <person name="Albertini E."/>
            <person name="Caccamo M."/>
            <person name="Echenique V."/>
        </authorList>
    </citation>
    <scope>NUCLEOTIDE SEQUENCE [LARGE SCALE GENOMIC DNA]</scope>
    <source>
        <strain evidence="3">cv. Victoria</strain>
        <tissue evidence="2">Leaf</tissue>
    </source>
</reference>
<dbReference type="Gramene" id="TVU41555">
    <property type="protein sequence ID" value="TVU41555"/>
    <property type="gene ID" value="EJB05_15083"/>
</dbReference>
<feature type="transmembrane region" description="Helical" evidence="1">
    <location>
        <begin position="210"/>
        <end position="234"/>
    </location>
</feature>
<dbReference type="AlphaFoldDB" id="A0A5J9W0W6"/>
<proteinExistence type="predicted"/>
<accession>A0A5J9W0W6</accession>
<dbReference type="OrthoDB" id="10652244at2759"/>
<feature type="transmembrane region" description="Helical" evidence="1">
    <location>
        <begin position="182"/>
        <end position="204"/>
    </location>
</feature>